<feature type="transmembrane region" description="Helical" evidence="4">
    <location>
        <begin position="12"/>
        <end position="34"/>
    </location>
</feature>
<dbReference type="PANTHER" id="PTHR28074:SF1">
    <property type="entry name" value="ATP SYNTHASE SUBUNIT K, MITOCHONDRIAL"/>
    <property type="match status" value="1"/>
</dbReference>
<dbReference type="Proteomes" id="UP000193560">
    <property type="component" value="Unassembled WGS sequence"/>
</dbReference>
<gene>
    <name evidence="5" type="ORF">BCR42DRAFT_428481</name>
</gene>
<reference evidence="5 6" key="1">
    <citation type="submission" date="2016-07" db="EMBL/GenBank/DDBJ databases">
        <title>Pervasive Adenine N6-methylation of Active Genes in Fungi.</title>
        <authorList>
            <consortium name="DOE Joint Genome Institute"/>
            <person name="Mondo S.J."/>
            <person name="Dannebaum R.O."/>
            <person name="Kuo R.C."/>
            <person name="Labutti K."/>
            <person name="Haridas S."/>
            <person name="Kuo A."/>
            <person name="Salamov A."/>
            <person name="Ahrendt S.R."/>
            <person name="Lipzen A."/>
            <person name="Sullivan W."/>
            <person name="Andreopoulos W.B."/>
            <person name="Clum A."/>
            <person name="Lindquist E."/>
            <person name="Daum C."/>
            <person name="Ramamoorthy G.K."/>
            <person name="Gryganskyi A."/>
            <person name="Culley D."/>
            <person name="Magnuson J.K."/>
            <person name="James T.Y."/>
            <person name="O'Malley M.A."/>
            <person name="Stajich J.E."/>
            <person name="Spatafora J.W."/>
            <person name="Visel A."/>
            <person name="Grigoriev I.V."/>
        </authorList>
    </citation>
    <scope>NUCLEOTIDE SEQUENCE [LARGE SCALE GENOMIC DNA]</scope>
    <source>
        <strain evidence="5 6">NRRL 1336</strain>
    </source>
</reference>
<evidence type="ECO:0000256" key="1">
    <source>
        <dbReference type="ARBA" id="ARBA00004325"/>
    </source>
</evidence>
<name>A0A1X2HYF8_9FUNG</name>
<evidence type="ECO:0000256" key="2">
    <source>
        <dbReference type="ARBA" id="ARBA00023128"/>
    </source>
</evidence>
<evidence type="ECO:0000313" key="5">
    <source>
        <dbReference type="EMBL" id="ORZ05253.1"/>
    </source>
</evidence>
<evidence type="ECO:0000313" key="6">
    <source>
        <dbReference type="Proteomes" id="UP000193560"/>
    </source>
</evidence>
<keyword evidence="4" id="KW-0812">Transmembrane</keyword>
<comment type="caution">
    <text evidence="5">The sequence shown here is derived from an EMBL/GenBank/DDBJ whole genome shotgun (WGS) entry which is preliminary data.</text>
</comment>
<dbReference type="GO" id="GO:0015986">
    <property type="term" value="P:proton motive force-driven ATP synthesis"/>
    <property type="evidence" value="ECO:0007669"/>
    <property type="project" value="TreeGrafter"/>
</dbReference>
<dbReference type="InterPro" id="IPR021278">
    <property type="entry name" value="ATP19"/>
</dbReference>
<accession>A0A1X2HYF8</accession>
<dbReference type="GO" id="GO:0031966">
    <property type="term" value="C:mitochondrial membrane"/>
    <property type="evidence" value="ECO:0007669"/>
    <property type="project" value="UniProtKB-SubCell"/>
</dbReference>
<dbReference type="STRING" id="90262.A0A1X2HYF8"/>
<dbReference type="AlphaFoldDB" id="A0A1X2HYF8"/>
<evidence type="ECO:0008006" key="7">
    <source>
        <dbReference type="Google" id="ProtNLM"/>
    </source>
</evidence>
<comment type="subcellular location">
    <subcellularLocation>
        <location evidence="1">Mitochondrion membrane</location>
    </subcellularLocation>
</comment>
<dbReference type="Pfam" id="PF11022">
    <property type="entry name" value="ATP19"/>
    <property type="match status" value="1"/>
</dbReference>
<organism evidence="5 6">
    <name type="scientific">Absidia repens</name>
    <dbReference type="NCBI Taxonomy" id="90262"/>
    <lineage>
        <taxon>Eukaryota</taxon>
        <taxon>Fungi</taxon>
        <taxon>Fungi incertae sedis</taxon>
        <taxon>Mucoromycota</taxon>
        <taxon>Mucoromycotina</taxon>
        <taxon>Mucoromycetes</taxon>
        <taxon>Mucorales</taxon>
        <taxon>Cunninghamellaceae</taxon>
        <taxon>Absidia</taxon>
    </lineage>
</organism>
<dbReference type="PANTHER" id="PTHR28074">
    <property type="entry name" value="ATP SYNTHASE SUBUNIT K, MITOCHONDRIAL"/>
    <property type="match status" value="1"/>
</dbReference>
<keyword evidence="6" id="KW-1185">Reference proteome</keyword>
<sequence>MAGHYVIAGKKIPNHLLSIGFISAYALGGAYMALKPKPAQPATPPIQASSDDEEAFIKEFLAKAEADEKK</sequence>
<keyword evidence="2" id="KW-0496">Mitochondrion</keyword>
<protein>
    <recommendedName>
        <fullName evidence="7">ATP synthase subunit K, mitochondrial</fullName>
    </recommendedName>
</protein>
<dbReference type="OrthoDB" id="2094445at2759"/>
<evidence type="ECO:0000256" key="3">
    <source>
        <dbReference type="ARBA" id="ARBA00023136"/>
    </source>
</evidence>
<proteinExistence type="predicted"/>
<evidence type="ECO:0000256" key="4">
    <source>
        <dbReference type="SAM" id="Phobius"/>
    </source>
</evidence>
<keyword evidence="4" id="KW-1133">Transmembrane helix</keyword>
<keyword evidence="3 4" id="KW-0472">Membrane</keyword>
<dbReference type="EMBL" id="MCGE01000045">
    <property type="protein sequence ID" value="ORZ05253.1"/>
    <property type="molecule type" value="Genomic_DNA"/>
</dbReference>